<feature type="region of interest" description="Disordered" evidence="1">
    <location>
        <begin position="206"/>
        <end position="227"/>
    </location>
</feature>
<gene>
    <name evidence="2" type="ORF">VD17_18065</name>
</gene>
<protein>
    <submittedName>
        <fullName evidence="2">Uncharacterized protein</fullName>
    </submittedName>
</protein>
<comment type="caution">
    <text evidence="2">The sequence shown here is derived from an EMBL/GenBank/DDBJ whole genome shotgun (WGS) entry which is preliminary data.</text>
</comment>
<evidence type="ECO:0000256" key="1">
    <source>
        <dbReference type="SAM" id="MobiDB-lite"/>
    </source>
</evidence>
<name>A0A0F4V6E6_PSEFL</name>
<sequence length="227" mass="26339">MRRRKEQSLIDAFFNYLNRVAVDNGRAVTRCSMDGQDSILGADYIFTNSTRFVLVEFKYEKIHLKDECKKNRRLHLCQALDTAELWRQLSLECHFVAWSEMHEQRILNFNQYYPEICNCEIFGMSSGLHWDVPDLETRVRAELLAKAFLQGTVGAEFDAFEQYTNWLLELEGQEGGDIELLIDNPDSNTLEFLEFQSVGGLKQWLDHTTLAPPPPRPKPKPYRGFGP</sequence>
<accession>A0A0F4V6E6</accession>
<dbReference type="OrthoDB" id="7031246at2"/>
<reference evidence="2 3" key="1">
    <citation type="submission" date="2015-03" db="EMBL/GenBank/DDBJ databases">
        <title>Comparative genomics of Pseudomonas insights into diversity of traits involved in vanlence and defense.</title>
        <authorList>
            <person name="Qin Y."/>
        </authorList>
    </citation>
    <scope>NUCLEOTIDE SEQUENCE [LARGE SCALE GENOMIC DNA]</scope>
    <source>
        <strain evidence="2 3">H24</strain>
    </source>
</reference>
<evidence type="ECO:0000313" key="2">
    <source>
        <dbReference type="EMBL" id="KJZ64381.1"/>
    </source>
</evidence>
<dbReference type="AlphaFoldDB" id="A0A0F4V6E6"/>
<dbReference type="PATRIC" id="fig|294.133.peg.3235"/>
<proteinExistence type="predicted"/>
<dbReference type="EMBL" id="LACH01000039">
    <property type="protein sequence ID" value="KJZ64381.1"/>
    <property type="molecule type" value="Genomic_DNA"/>
</dbReference>
<evidence type="ECO:0000313" key="3">
    <source>
        <dbReference type="Proteomes" id="UP000033400"/>
    </source>
</evidence>
<dbReference type="Proteomes" id="UP000033400">
    <property type="component" value="Unassembled WGS sequence"/>
</dbReference>
<organism evidence="2 3">
    <name type="scientific">Pseudomonas fluorescens</name>
    <dbReference type="NCBI Taxonomy" id="294"/>
    <lineage>
        <taxon>Bacteria</taxon>
        <taxon>Pseudomonadati</taxon>
        <taxon>Pseudomonadota</taxon>
        <taxon>Gammaproteobacteria</taxon>
        <taxon>Pseudomonadales</taxon>
        <taxon>Pseudomonadaceae</taxon>
        <taxon>Pseudomonas</taxon>
    </lineage>
</organism>